<name>A0AAD7GI71_MYCRO</name>
<evidence type="ECO:0000313" key="2">
    <source>
        <dbReference type="Proteomes" id="UP001221757"/>
    </source>
</evidence>
<keyword evidence="2" id="KW-1185">Reference proteome</keyword>
<dbReference type="AlphaFoldDB" id="A0AAD7GI71"/>
<dbReference type="Proteomes" id="UP001221757">
    <property type="component" value="Unassembled WGS sequence"/>
</dbReference>
<organism evidence="1 2">
    <name type="scientific">Mycena rosella</name>
    <name type="common">Pink bonnet</name>
    <name type="synonym">Agaricus rosellus</name>
    <dbReference type="NCBI Taxonomy" id="1033263"/>
    <lineage>
        <taxon>Eukaryota</taxon>
        <taxon>Fungi</taxon>
        <taxon>Dikarya</taxon>
        <taxon>Basidiomycota</taxon>
        <taxon>Agaricomycotina</taxon>
        <taxon>Agaricomycetes</taxon>
        <taxon>Agaricomycetidae</taxon>
        <taxon>Agaricales</taxon>
        <taxon>Marasmiineae</taxon>
        <taxon>Mycenaceae</taxon>
        <taxon>Mycena</taxon>
    </lineage>
</organism>
<protein>
    <submittedName>
        <fullName evidence="1">Uncharacterized protein</fullName>
    </submittedName>
</protein>
<dbReference type="EMBL" id="JARKIE010000054">
    <property type="protein sequence ID" value="KAJ7692061.1"/>
    <property type="molecule type" value="Genomic_DNA"/>
</dbReference>
<gene>
    <name evidence="1" type="ORF">B0H17DRAFT_1179374</name>
</gene>
<proteinExistence type="predicted"/>
<comment type="caution">
    <text evidence="1">The sequence shown here is derived from an EMBL/GenBank/DDBJ whole genome shotgun (WGS) entry which is preliminary data.</text>
</comment>
<reference evidence="1" key="1">
    <citation type="submission" date="2023-03" db="EMBL/GenBank/DDBJ databases">
        <title>Massive genome expansion in bonnet fungi (Mycena s.s.) driven by repeated elements and novel gene families across ecological guilds.</title>
        <authorList>
            <consortium name="Lawrence Berkeley National Laboratory"/>
            <person name="Harder C.B."/>
            <person name="Miyauchi S."/>
            <person name="Viragh M."/>
            <person name="Kuo A."/>
            <person name="Thoen E."/>
            <person name="Andreopoulos B."/>
            <person name="Lu D."/>
            <person name="Skrede I."/>
            <person name="Drula E."/>
            <person name="Henrissat B."/>
            <person name="Morin E."/>
            <person name="Kohler A."/>
            <person name="Barry K."/>
            <person name="LaButti K."/>
            <person name="Morin E."/>
            <person name="Salamov A."/>
            <person name="Lipzen A."/>
            <person name="Mereny Z."/>
            <person name="Hegedus B."/>
            <person name="Baldrian P."/>
            <person name="Stursova M."/>
            <person name="Weitz H."/>
            <person name="Taylor A."/>
            <person name="Grigoriev I.V."/>
            <person name="Nagy L.G."/>
            <person name="Martin F."/>
            <person name="Kauserud H."/>
        </authorList>
    </citation>
    <scope>NUCLEOTIDE SEQUENCE</scope>
    <source>
        <strain evidence="1">CBHHK067</strain>
    </source>
</reference>
<evidence type="ECO:0000313" key="1">
    <source>
        <dbReference type="EMBL" id="KAJ7692061.1"/>
    </source>
</evidence>
<sequence>MSATNAAILVSAALRAVEVEEMNQCYLYVQEKAHHLQQDPSEYKRLARLGRITITSHLDIVLFQTLEKYALSIPDILQGLAAAIEDGLQKTTTTPNLPPDLLYAFVGGLSEEHDPTAFDKWLGKALAPILAAVDHAAAEIEKSLVAGDTDEPAGAVVDSARMGDIVGLAKKIGRDDK</sequence>
<accession>A0AAD7GI71</accession>